<sequence length="95" mass="10323">MIVSNILGGFISLLFAIIFYCIASADLKKTEGRITELLHRTNELVNIGLTVQDLHKKGFDTDYKRDEQDGVTAIIVSISGESHGNSEVNGNLGSV</sequence>
<proteinExistence type="predicted"/>
<feature type="transmembrane region" description="Helical" evidence="1">
    <location>
        <begin position="6"/>
        <end position="23"/>
    </location>
</feature>
<accession>A0A521BMQ7</accession>
<keyword evidence="1" id="KW-1133">Transmembrane helix</keyword>
<protein>
    <submittedName>
        <fullName evidence="2">Uncharacterized protein</fullName>
    </submittedName>
</protein>
<keyword evidence="3" id="KW-1185">Reference proteome</keyword>
<evidence type="ECO:0000256" key="1">
    <source>
        <dbReference type="SAM" id="Phobius"/>
    </source>
</evidence>
<dbReference type="Proteomes" id="UP000315971">
    <property type="component" value="Unassembled WGS sequence"/>
</dbReference>
<reference evidence="2 3" key="1">
    <citation type="submission" date="2017-05" db="EMBL/GenBank/DDBJ databases">
        <authorList>
            <person name="Varghese N."/>
            <person name="Submissions S."/>
        </authorList>
    </citation>
    <scope>NUCLEOTIDE SEQUENCE [LARGE SCALE GENOMIC DNA]</scope>
    <source>
        <strain evidence="2 3">DSM 21342</strain>
    </source>
</reference>
<dbReference type="AlphaFoldDB" id="A0A521BMQ7"/>
<dbReference type="EMBL" id="FXSZ01000002">
    <property type="protein sequence ID" value="SMO48051.1"/>
    <property type="molecule type" value="Genomic_DNA"/>
</dbReference>
<name>A0A521BMQ7_9SPHI</name>
<keyword evidence="1" id="KW-0472">Membrane</keyword>
<organism evidence="2 3">
    <name type="scientific">Solitalea koreensis</name>
    <dbReference type="NCBI Taxonomy" id="543615"/>
    <lineage>
        <taxon>Bacteria</taxon>
        <taxon>Pseudomonadati</taxon>
        <taxon>Bacteroidota</taxon>
        <taxon>Sphingobacteriia</taxon>
        <taxon>Sphingobacteriales</taxon>
        <taxon>Sphingobacteriaceae</taxon>
        <taxon>Solitalea</taxon>
    </lineage>
</organism>
<evidence type="ECO:0000313" key="2">
    <source>
        <dbReference type="EMBL" id="SMO48051.1"/>
    </source>
</evidence>
<gene>
    <name evidence="2" type="ORF">SAMN06265350_102315</name>
</gene>
<evidence type="ECO:0000313" key="3">
    <source>
        <dbReference type="Proteomes" id="UP000315971"/>
    </source>
</evidence>
<keyword evidence="1" id="KW-0812">Transmembrane</keyword>